<evidence type="ECO:0000313" key="2">
    <source>
        <dbReference type="Proteomes" id="UP000601435"/>
    </source>
</evidence>
<dbReference type="EMBL" id="CAJNJA010002859">
    <property type="protein sequence ID" value="CAE7171215.1"/>
    <property type="molecule type" value="Genomic_DNA"/>
</dbReference>
<feature type="non-terminal residue" evidence="1">
    <location>
        <position position="1"/>
    </location>
</feature>
<dbReference type="GO" id="GO:0003844">
    <property type="term" value="F:1,4-alpha-glucan branching enzyme activity"/>
    <property type="evidence" value="ECO:0007669"/>
    <property type="project" value="TreeGrafter"/>
</dbReference>
<name>A0A812ISK7_9DINO</name>
<keyword evidence="2" id="KW-1185">Reference proteome</keyword>
<dbReference type="Proteomes" id="UP000601435">
    <property type="component" value="Unassembled WGS sequence"/>
</dbReference>
<evidence type="ECO:0000313" key="1">
    <source>
        <dbReference type="EMBL" id="CAE7171215.1"/>
    </source>
</evidence>
<dbReference type="AlphaFoldDB" id="A0A812ISK7"/>
<feature type="non-terminal residue" evidence="1">
    <location>
        <position position="719"/>
    </location>
</feature>
<dbReference type="GO" id="GO:0005737">
    <property type="term" value="C:cytoplasm"/>
    <property type="evidence" value="ECO:0007669"/>
    <property type="project" value="TreeGrafter"/>
</dbReference>
<dbReference type="PANTHER" id="PTHR43651:SF4">
    <property type="entry name" value="1,4-ALPHA-GLUCAN-BRANCHING ENZYME 3, CHLOROPLASTIC_AMYLOPLASTIC"/>
    <property type="match status" value="1"/>
</dbReference>
<sequence length="719" mass="81805">VAFNGSLCYFSIKENKRLVLVDGSKLTGAKVTPLVGAAREYAFRLQCYTHDEHEKDVNMCFSAESPEEYTKWTGLLMHTANMDGAIQTVRLGGDVAAEIKQFRLNVKNRRMKVGEDKKDQFAPVFKAKLWKVKAEGDRRKEEDWFEREMWIAKNGSLVYWSKKEDRDLVYYTSDDIARATITLIPNDDSFIPWAFQVHLPPIGEVEFTPGEFAAESEAMRDCWIEELVSESPASPFDAAAAQLPPTPLTVSARPPRAHLEEAQWAVGYAEWDANRALVAKVCERSALGSIEGVKGFAFAKFRLAAAPSRVRPRQGGKSTKRGPMLGIFKEEPELRVHESQIMHRVNAFRGWKEQRQPRRGIESFAEGYKIFGFQRHEAEKKWSFSEWLPAARKVFLVGNSPSIFVGDVCLRARVRVRYAKKEKTYPMTREYGRWTIDLPDHDDGRWLVPHRSQIRPELGPGNGERKRAEMGLRIESESGTFDRVPAWTKFAEDTALHVYNAVMWEPPPAERYIMRHARPRRPKTLKIYEAHVGTAGEDAKAPHTYLEFKAVLPKIKSLGYNTVQFLAVAEHSDYASAGRQVTSFFAPSSRFGTPEEFKELVDTAHAHGLTVLMSLVHCQLSPHELDGIASMDGTDCYRHAGSKGWQESWAAALFDYGKYEVLRFLLSNLRWWIEEYGIDGFCFAGITSMLYHSHGIGKSFTNSKEHFGWDSDLELRSQP</sequence>
<protein>
    <submittedName>
        <fullName evidence="1">SBE2.1 protein</fullName>
    </submittedName>
</protein>
<dbReference type="InterPro" id="IPR013783">
    <property type="entry name" value="Ig-like_fold"/>
</dbReference>
<dbReference type="GO" id="GO:0005975">
    <property type="term" value="P:carbohydrate metabolic process"/>
    <property type="evidence" value="ECO:0007669"/>
    <property type="project" value="TreeGrafter"/>
</dbReference>
<accession>A0A812ISK7</accession>
<gene>
    <name evidence="1" type="primary">SBE2.1</name>
    <name evidence="1" type="ORF">SNEC2469_LOCUS498</name>
</gene>
<proteinExistence type="predicted"/>
<dbReference type="InterPro" id="IPR017853">
    <property type="entry name" value="GH"/>
</dbReference>
<dbReference type="Gene3D" id="2.60.40.10">
    <property type="entry name" value="Immunoglobulins"/>
    <property type="match status" value="1"/>
</dbReference>
<organism evidence="1 2">
    <name type="scientific">Symbiodinium necroappetens</name>
    <dbReference type="NCBI Taxonomy" id="1628268"/>
    <lineage>
        <taxon>Eukaryota</taxon>
        <taxon>Sar</taxon>
        <taxon>Alveolata</taxon>
        <taxon>Dinophyceae</taxon>
        <taxon>Suessiales</taxon>
        <taxon>Symbiodiniaceae</taxon>
        <taxon>Symbiodinium</taxon>
    </lineage>
</organism>
<dbReference type="SUPFAM" id="SSF50729">
    <property type="entry name" value="PH domain-like"/>
    <property type="match status" value="1"/>
</dbReference>
<dbReference type="Gene3D" id="3.20.20.80">
    <property type="entry name" value="Glycosidases"/>
    <property type="match status" value="1"/>
</dbReference>
<reference evidence="1" key="1">
    <citation type="submission" date="2021-02" db="EMBL/GenBank/DDBJ databases">
        <authorList>
            <person name="Dougan E. K."/>
            <person name="Rhodes N."/>
            <person name="Thang M."/>
            <person name="Chan C."/>
        </authorList>
    </citation>
    <scope>NUCLEOTIDE SEQUENCE</scope>
</reference>
<dbReference type="SUPFAM" id="SSF51445">
    <property type="entry name" value="(Trans)glycosidases"/>
    <property type="match status" value="1"/>
</dbReference>
<dbReference type="PANTHER" id="PTHR43651">
    <property type="entry name" value="1,4-ALPHA-GLUCAN-BRANCHING ENZYME"/>
    <property type="match status" value="1"/>
</dbReference>
<comment type="caution">
    <text evidence="1">The sequence shown here is derived from an EMBL/GenBank/DDBJ whole genome shotgun (WGS) entry which is preliminary data.</text>
</comment>
<dbReference type="OrthoDB" id="440248at2759"/>